<evidence type="ECO:0000256" key="1">
    <source>
        <dbReference type="SAM" id="MobiDB-lite"/>
    </source>
</evidence>
<accession>A0AAW0QGE8</accession>
<feature type="compositionally biased region" description="Low complexity" evidence="1">
    <location>
        <begin position="88"/>
        <end position="99"/>
    </location>
</feature>
<dbReference type="Proteomes" id="UP001392437">
    <property type="component" value="Unassembled WGS sequence"/>
</dbReference>
<feature type="region of interest" description="Disordered" evidence="1">
    <location>
        <begin position="82"/>
        <end position="108"/>
    </location>
</feature>
<organism evidence="2 3">
    <name type="scientific">Apiospora kogelbergensis</name>
    <dbReference type="NCBI Taxonomy" id="1337665"/>
    <lineage>
        <taxon>Eukaryota</taxon>
        <taxon>Fungi</taxon>
        <taxon>Dikarya</taxon>
        <taxon>Ascomycota</taxon>
        <taxon>Pezizomycotina</taxon>
        <taxon>Sordariomycetes</taxon>
        <taxon>Xylariomycetidae</taxon>
        <taxon>Amphisphaeriales</taxon>
        <taxon>Apiosporaceae</taxon>
        <taxon>Apiospora</taxon>
    </lineage>
</organism>
<keyword evidence="3" id="KW-1185">Reference proteome</keyword>
<reference evidence="2 3" key="1">
    <citation type="submission" date="2023-01" db="EMBL/GenBank/DDBJ databases">
        <title>Analysis of 21 Apiospora genomes using comparative genomics revels a genus with tremendous synthesis potential of carbohydrate active enzymes and secondary metabolites.</title>
        <authorList>
            <person name="Sorensen T."/>
        </authorList>
    </citation>
    <scope>NUCLEOTIDE SEQUENCE [LARGE SCALE GENOMIC DNA]</scope>
    <source>
        <strain evidence="2 3">CBS 117206</strain>
    </source>
</reference>
<sequence length="158" mass="16604">MTVSVSPNNSSPKEPIFIGSVHHILRSGNYWQPMSALNDDAATTLLSAYKPKGSLTTIVISYSPVNTTTEYRTITTTVSNEGIPIPTAPATTVTATTTPSPGAEMDTRPVDNLVADPASPPRRPAAALSANPAVVGGITGTFGRHRRILPLWLLSQPG</sequence>
<protein>
    <submittedName>
        <fullName evidence="2">Uncharacterized protein</fullName>
    </submittedName>
</protein>
<comment type="caution">
    <text evidence="2">The sequence shown here is derived from an EMBL/GenBank/DDBJ whole genome shotgun (WGS) entry which is preliminary data.</text>
</comment>
<evidence type="ECO:0000313" key="3">
    <source>
        <dbReference type="Proteomes" id="UP001392437"/>
    </source>
</evidence>
<dbReference type="EMBL" id="JAQQWP010000009">
    <property type="protein sequence ID" value="KAK8101602.1"/>
    <property type="molecule type" value="Genomic_DNA"/>
</dbReference>
<evidence type="ECO:0000313" key="2">
    <source>
        <dbReference type="EMBL" id="KAK8101602.1"/>
    </source>
</evidence>
<gene>
    <name evidence="2" type="ORF">PG999_011976</name>
</gene>
<dbReference type="AlphaFoldDB" id="A0AAW0QGE8"/>
<name>A0AAW0QGE8_9PEZI</name>
<proteinExistence type="predicted"/>